<dbReference type="GO" id="GO:0046872">
    <property type="term" value="F:metal ion binding"/>
    <property type="evidence" value="ECO:0007669"/>
    <property type="project" value="UniProtKB-KW"/>
</dbReference>
<dbReference type="PANTHER" id="PTHR28657:SF3">
    <property type="entry name" value="INDOLEAMINE 2,3-DIOXYGENASE"/>
    <property type="match status" value="1"/>
</dbReference>
<evidence type="ECO:0008006" key="7">
    <source>
        <dbReference type="Google" id="ProtNLM"/>
    </source>
</evidence>
<comment type="caution">
    <text evidence="5">The sequence shown here is derived from an EMBL/GenBank/DDBJ whole genome shotgun (WGS) entry which is preliminary data.</text>
</comment>
<sequence>MFSRFAKKSSTLTPAVSRLFSSANAVRQARQTSSEIGWNNPYPEHEFFVGKTNGFLPREDPLIKLPEQFKEMETILEEMPLNPVAGGKGLLYHGTFGDAVHQRLPLYDVANITDQRLLSALFRDYTYLASAYLLEPCDINHRANNDYGLGRQTLVKNIAVPLDIIAKKINAKPFMEYAMSYSLYNYKKIDPSKPAEFDNLQLIRGFSKCVDEHGFILVHVDMVQHSGNLCASALNALDAVKRNDRPAFNKAIQSYFDSLLIINTAMETMWKRSDPGKYISFRTYIMGTKNQPMFPNGVVYEGCADTSPRSYRGESGANDSMVPLSDNLFELSSSMPNNPLTSVLRDFRTYRPANHHAFLDYVENEAKNVGVLEYASKDSVSSAIMLRNLDQIRDFRHRHWTFTVEYIIKNSDHPTATGGSPIVTWLPNQLKSVLKAIEKVSLAINMEDLDLSMQDIVHNIRRRAVAQERALERQVSTLQEDRFKNQDAYAK</sequence>
<dbReference type="InterPro" id="IPR037217">
    <property type="entry name" value="Trp/Indoleamine_2_3_dOase-like"/>
</dbReference>
<protein>
    <recommendedName>
        <fullName evidence="7">Indoleamine 2,3-dioxygenase</fullName>
    </recommendedName>
</protein>
<evidence type="ECO:0000256" key="3">
    <source>
        <dbReference type="ARBA" id="ARBA00023004"/>
    </source>
</evidence>
<gene>
    <name evidence="5" type="ORF">BB561_005246</name>
</gene>
<dbReference type="InterPro" id="IPR000898">
    <property type="entry name" value="Indolamine_dOase"/>
</dbReference>
<dbReference type="PANTHER" id="PTHR28657">
    <property type="entry name" value="INDOLEAMINE 2,3-DIOXYGENASE"/>
    <property type="match status" value="1"/>
</dbReference>
<evidence type="ECO:0000256" key="1">
    <source>
        <dbReference type="ARBA" id="ARBA00007119"/>
    </source>
</evidence>
<keyword evidence="3 4" id="KW-0408">Iron</keyword>
<accession>A0A2T9YBD7</accession>
<dbReference type="Pfam" id="PF01231">
    <property type="entry name" value="IDO"/>
    <property type="match status" value="1"/>
</dbReference>
<evidence type="ECO:0000313" key="6">
    <source>
        <dbReference type="Proteomes" id="UP000245383"/>
    </source>
</evidence>
<dbReference type="GO" id="GO:0016702">
    <property type="term" value="F:oxidoreductase activity, acting on single donors with incorporation of molecular oxygen, incorporation of two atoms of oxygen"/>
    <property type="evidence" value="ECO:0007669"/>
    <property type="project" value="UniProtKB-ARBA"/>
</dbReference>
<evidence type="ECO:0000256" key="2">
    <source>
        <dbReference type="ARBA" id="ARBA00022723"/>
    </source>
</evidence>
<dbReference type="STRING" id="133385.A0A2T9YBD7"/>
<dbReference type="GO" id="GO:0020037">
    <property type="term" value="F:heme binding"/>
    <property type="evidence" value="ECO:0007669"/>
    <property type="project" value="InterPro"/>
</dbReference>
<keyword evidence="4" id="KW-0349">Heme</keyword>
<evidence type="ECO:0000313" key="5">
    <source>
        <dbReference type="EMBL" id="PVU89652.1"/>
    </source>
</evidence>
<feature type="binding site" description="proximal binding residue" evidence="4">
    <location>
        <position position="399"/>
    </location>
    <ligand>
        <name>heme b</name>
        <dbReference type="ChEBI" id="CHEBI:60344"/>
    </ligand>
    <ligandPart>
        <name>Fe</name>
        <dbReference type="ChEBI" id="CHEBI:18248"/>
    </ligandPart>
</feature>
<dbReference type="AlphaFoldDB" id="A0A2T9YBD7"/>
<organism evidence="5 6">
    <name type="scientific">Smittium simulii</name>
    <dbReference type="NCBI Taxonomy" id="133385"/>
    <lineage>
        <taxon>Eukaryota</taxon>
        <taxon>Fungi</taxon>
        <taxon>Fungi incertae sedis</taxon>
        <taxon>Zoopagomycota</taxon>
        <taxon>Kickxellomycotina</taxon>
        <taxon>Harpellomycetes</taxon>
        <taxon>Harpellales</taxon>
        <taxon>Legeriomycetaceae</taxon>
        <taxon>Smittium</taxon>
    </lineage>
</organism>
<proteinExistence type="inferred from homology"/>
<dbReference type="EMBL" id="MBFR01000304">
    <property type="protein sequence ID" value="PVU89652.1"/>
    <property type="molecule type" value="Genomic_DNA"/>
</dbReference>
<dbReference type="OrthoDB" id="10262710at2759"/>
<dbReference type="Gene3D" id="1.20.58.480">
    <property type="match status" value="1"/>
</dbReference>
<dbReference type="GO" id="GO:0019441">
    <property type="term" value="P:L-tryptophan catabolic process to kynurenine"/>
    <property type="evidence" value="ECO:0007669"/>
    <property type="project" value="InterPro"/>
</dbReference>
<dbReference type="Proteomes" id="UP000245383">
    <property type="component" value="Unassembled WGS sequence"/>
</dbReference>
<comment type="similarity">
    <text evidence="1">Belongs to the indoleamine 2,3-dioxygenase family.</text>
</comment>
<name>A0A2T9YBD7_9FUNG</name>
<reference evidence="5 6" key="1">
    <citation type="journal article" date="2018" name="MBio">
        <title>Comparative Genomics Reveals the Core Gene Toolbox for the Fungus-Insect Symbiosis.</title>
        <authorList>
            <person name="Wang Y."/>
            <person name="Stata M."/>
            <person name="Wang W."/>
            <person name="Stajich J.E."/>
            <person name="White M.M."/>
            <person name="Moncalvo J.M."/>
        </authorList>
    </citation>
    <scope>NUCLEOTIDE SEQUENCE [LARGE SCALE GENOMIC DNA]</scope>
    <source>
        <strain evidence="5 6">SWE-8-4</strain>
    </source>
</reference>
<keyword evidence="6" id="KW-1185">Reference proteome</keyword>
<keyword evidence="2 4" id="KW-0479">Metal-binding</keyword>
<dbReference type="SUPFAM" id="SSF140959">
    <property type="entry name" value="Indolic compounds 2,3-dioxygenase-like"/>
    <property type="match status" value="1"/>
</dbReference>
<evidence type="ECO:0000256" key="4">
    <source>
        <dbReference type="PIRSR" id="PIRSR600898-1"/>
    </source>
</evidence>